<keyword evidence="1" id="KW-0813">Transport</keyword>
<accession>A0A939B5B1</accession>
<gene>
    <name evidence="2" type="ORF">H6B30_08960</name>
</gene>
<comment type="caution">
    <text evidence="2">The sequence shown here is derived from an EMBL/GenBank/DDBJ whole genome shotgun (WGS) entry which is preliminary data.</text>
</comment>
<name>A0A939B5B1_9BACT</name>
<dbReference type="Proteomes" id="UP000764045">
    <property type="component" value="Unassembled WGS sequence"/>
</dbReference>
<sequence>MKADYLLLCVAVCLVSCRDNGAGASASKSATQVNVTYPCLGNINQETVLTAVTAYQGKSAVSAPVASFVVSAHVKPGVKVKAGDILYRLESKEQHALGHGNHYIDVKSACNGIVLDVNAQSGSYVAEGEVLCTVVDARSMVFEINVPYEQRQYVKEGSHCVIELPDGTRLTAMVKFPLATMDVASQSEKVVAVAKAPLLPEGMSAKAIFTSRCATRAVAILPKSAVQSDETMTEFWIMRLADDSIAAKVMVVVGNSTRDSIEILSPALSTEEKVINEGSYGLPDKAKVVVIQ</sequence>
<dbReference type="GO" id="GO:0015679">
    <property type="term" value="P:plasma membrane copper ion transport"/>
    <property type="evidence" value="ECO:0007669"/>
    <property type="project" value="TreeGrafter"/>
</dbReference>
<dbReference type="GO" id="GO:0030313">
    <property type="term" value="C:cell envelope"/>
    <property type="evidence" value="ECO:0007669"/>
    <property type="project" value="TreeGrafter"/>
</dbReference>
<dbReference type="EMBL" id="JACJJL010000013">
    <property type="protein sequence ID" value="MBM6661872.1"/>
    <property type="molecule type" value="Genomic_DNA"/>
</dbReference>
<evidence type="ECO:0000313" key="3">
    <source>
        <dbReference type="Proteomes" id="UP000764045"/>
    </source>
</evidence>
<dbReference type="RefSeq" id="WP_205109720.1">
    <property type="nucleotide sequence ID" value="NZ_JACJJL010000013.1"/>
</dbReference>
<dbReference type="PANTHER" id="PTHR30097:SF4">
    <property type="entry name" value="SLR6042 PROTEIN"/>
    <property type="match status" value="1"/>
</dbReference>
<dbReference type="PANTHER" id="PTHR30097">
    <property type="entry name" value="CATION EFFLUX SYSTEM PROTEIN CUSB"/>
    <property type="match status" value="1"/>
</dbReference>
<evidence type="ECO:0000256" key="1">
    <source>
        <dbReference type="ARBA" id="ARBA00022448"/>
    </source>
</evidence>
<dbReference type="InterPro" id="IPR051909">
    <property type="entry name" value="MFP_Cation_Efflux"/>
</dbReference>
<dbReference type="SUPFAM" id="SSF51230">
    <property type="entry name" value="Single hybrid motif"/>
    <property type="match status" value="1"/>
</dbReference>
<proteinExistence type="predicted"/>
<organism evidence="2 3">
    <name type="scientific">Marseilla massiliensis</name>
    <dbReference type="NCBI Taxonomy" id="1841864"/>
    <lineage>
        <taxon>Bacteria</taxon>
        <taxon>Pseudomonadati</taxon>
        <taxon>Bacteroidota</taxon>
        <taxon>Bacteroidia</taxon>
        <taxon>Bacteroidales</taxon>
        <taxon>Prevotellaceae</taxon>
        <taxon>Marseilla</taxon>
    </lineage>
</organism>
<keyword evidence="3" id="KW-1185">Reference proteome</keyword>
<evidence type="ECO:0000313" key="2">
    <source>
        <dbReference type="EMBL" id="MBM6661872.1"/>
    </source>
</evidence>
<dbReference type="GO" id="GO:0060003">
    <property type="term" value="P:copper ion export"/>
    <property type="evidence" value="ECO:0007669"/>
    <property type="project" value="TreeGrafter"/>
</dbReference>
<dbReference type="InterPro" id="IPR011053">
    <property type="entry name" value="Single_hybrid_motif"/>
</dbReference>
<dbReference type="Gene3D" id="2.40.50.100">
    <property type="match status" value="1"/>
</dbReference>
<dbReference type="AlphaFoldDB" id="A0A939B5B1"/>
<protein>
    <submittedName>
        <fullName evidence="2">Efflux RND transporter periplasmic adaptor subunit</fullName>
    </submittedName>
</protein>
<reference evidence="2 3" key="1">
    <citation type="journal article" date="2021" name="Sci. Rep.">
        <title>The distribution of antibiotic resistance genes in chicken gut microbiota commensals.</title>
        <authorList>
            <person name="Juricova H."/>
            <person name="Matiasovicova J."/>
            <person name="Kubasova T."/>
            <person name="Cejkova D."/>
            <person name="Rychlik I."/>
        </authorList>
    </citation>
    <scope>NUCLEOTIDE SEQUENCE [LARGE SCALE GENOMIC DNA]</scope>
    <source>
        <strain evidence="2 3">An819</strain>
    </source>
</reference>
<dbReference type="Gene3D" id="2.40.420.20">
    <property type="match status" value="1"/>
</dbReference>